<evidence type="ECO:0008006" key="5">
    <source>
        <dbReference type="Google" id="ProtNLM"/>
    </source>
</evidence>
<feature type="coiled-coil region" evidence="1">
    <location>
        <begin position="31"/>
        <end position="99"/>
    </location>
</feature>
<keyword evidence="4" id="KW-1185">Reference proteome</keyword>
<keyword evidence="1" id="KW-0175">Coiled coil</keyword>
<evidence type="ECO:0000313" key="4">
    <source>
        <dbReference type="Proteomes" id="UP000605013"/>
    </source>
</evidence>
<dbReference type="RefSeq" id="WP_202999364.1">
    <property type="nucleotide sequence ID" value="NZ_JAEMEF010000003.1"/>
</dbReference>
<protein>
    <recommendedName>
        <fullName evidence="5">Outer membrane protein beta-barrel domain-containing protein</fullName>
    </recommendedName>
</protein>
<gene>
    <name evidence="3" type="ORF">JAO71_05075</name>
</gene>
<dbReference type="Proteomes" id="UP000605013">
    <property type="component" value="Unassembled WGS sequence"/>
</dbReference>
<proteinExistence type="predicted"/>
<name>A0ABS1WJ67_9FLAO</name>
<evidence type="ECO:0000256" key="1">
    <source>
        <dbReference type="SAM" id="Coils"/>
    </source>
</evidence>
<sequence length="349" mass="39957">MNTITKHLVYMLLVLTAYQVSAQDQDSVTKLEEIKATIKAQEKEALKVEVDQINDQLEADEISFDEAEVLKRLAAEKRASNIENRIIIAQNRLDYLKRNDKEFDVNTRKTLLSLKIGDDDNEILGIHTAVTPPKKDIRTSNQLIFAMGFNNAIIDGVNLDDSPYKLGGSGFVELGWVWKTRVFKQSNFLRFKYGFSLQWNKLDIKDNLYFVQEGDQTTLQEFDGDLKQAKFRTTSLVLPLHFEFGPWSKKEYDDGRIRYNTYDKFKIGIGGYVGVNGKAVQKLTYKENGDRVNDKVKKSFNTNTFTYGLSAYVGFDDISLYAKYDLAPIFKNQTIDQNNISLGVRVDLD</sequence>
<organism evidence="3 4">
    <name type="scientific">Olleya sediminilitoris</name>
    <dbReference type="NCBI Taxonomy" id="2795739"/>
    <lineage>
        <taxon>Bacteria</taxon>
        <taxon>Pseudomonadati</taxon>
        <taxon>Bacteroidota</taxon>
        <taxon>Flavobacteriia</taxon>
        <taxon>Flavobacteriales</taxon>
        <taxon>Flavobacteriaceae</taxon>
    </lineage>
</organism>
<dbReference type="EMBL" id="JAEMEF010000003">
    <property type="protein sequence ID" value="MBL7559171.1"/>
    <property type="molecule type" value="Genomic_DNA"/>
</dbReference>
<reference evidence="3 4" key="1">
    <citation type="submission" date="2020-12" db="EMBL/GenBank/DDBJ databases">
        <title>Olleya sediminilitoris sp. nov., isolated from a tidal flat.</title>
        <authorList>
            <person name="Park S."/>
            <person name="Yoon J.-H."/>
        </authorList>
    </citation>
    <scope>NUCLEOTIDE SEQUENCE [LARGE SCALE GENOMIC DNA]</scope>
    <source>
        <strain evidence="3 4">YSTF-M6</strain>
    </source>
</reference>
<evidence type="ECO:0000256" key="2">
    <source>
        <dbReference type="SAM" id="SignalP"/>
    </source>
</evidence>
<feature type="signal peptide" evidence="2">
    <location>
        <begin position="1"/>
        <end position="22"/>
    </location>
</feature>
<accession>A0ABS1WJ67</accession>
<comment type="caution">
    <text evidence="3">The sequence shown here is derived from an EMBL/GenBank/DDBJ whole genome shotgun (WGS) entry which is preliminary data.</text>
</comment>
<feature type="chain" id="PRO_5046698957" description="Outer membrane protein beta-barrel domain-containing protein" evidence="2">
    <location>
        <begin position="23"/>
        <end position="349"/>
    </location>
</feature>
<keyword evidence="2" id="KW-0732">Signal</keyword>
<evidence type="ECO:0000313" key="3">
    <source>
        <dbReference type="EMBL" id="MBL7559171.1"/>
    </source>
</evidence>